<evidence type="ECO:0000256" key="10">
    <source>
        <dbReference type="ARBA" id="ARBA00022982"/>
    </source>
</evidence>
<keyword evidence="9" id="KW-1278">Translocase</keyword>
<dbReference type="PANTHER" id="PTHR42829">
    <property type="entry name" value="NADH-UBIQUINONE OXIDOREDUCTASE CHAIN 5"/>
    <property type="match status" value="1"/>
</dbReference>
<evidence type="ECO:0000256" key="8">
    <source>
        <dbReference type="ARBA" id="ARBA00022792"/>
    </source>
</evidence>
<comment type="catalytic activity">
    <reaction evidence="16 17">
        <text>a ubiquinone + NADH + 5 H(+)(in) = a ubiquinol + NAD(+) + 4 H(+)(out)</text>
        <dbReference type="Rhea" id="RHEA:29091"/>
        <dbReference type="Rhea" id="RHEA-COMP:9565"/>
        <dbReference type="Rhea" id="RHEA-COMP:9566"/>
        <dbReference type="ChEBI" id="CHEBI:15378"/>
        <dbReference type="ChEBI" id="CHEBI:16389"/>
        <dbReference type="ChEBI" id="CHEBI:17976"/>
        <dbReference type="ChEBI" id="CHEBI:57540"/>
        <dbReference type="ChEBI" id="CHEBI:57945"/>
        <dbReference type="EC" id="7.1.1.2"/>
    </reaction>
</comment>
<evidence type="ECO:0000256" key="17">
    <source>
        <dbReference type="RuleBase" id="RU003404"/>
    </source>
</evidence>
<dbReference type="GO" id="GO:0005743">
    <property type="term" value="C:mitochondrial inner membrane"/>
    <property type="evidence" value="ECO:0007669"/>
    <property type="project" value="UniProtKB-SubCell"/>
</dbReference>
<evidence type="ECO:0000256" key="11">
    <source>
        <dbReference type="ARBA" id="ARBA00022989"/>
    </source>
</evidence>
<keyword evidence="14 17" id="KW-0496">Mitochondrion</keyword>
<feature type="transmembrane region" description="Helical" evidence="17">
    <location>
        <begin position="176"/>
        <end position="193"/>
    </location>
</feature>
<evidence type="ECO:0000259" key="20">
    <source>
        <dbReference type="Pfam" id="PF06455"/>
    </source>
</evidence>
<feature type="transmembrane region" description="Helical" evidence="17">
    <location>
        <begin position="150"/>
        <end position="170"/>
    </location>
</feature>
<dbReference type="PANTHER" id="PTHR42829:SF2">
    <property type="entry name" value="NADH-UBIQUINONE OXIDOREDUCTASE CHAIN 5"/>
    <property type="match status" value="1"/>
</dbReference>
<evidence type="ECO:0000313" key="21">
    <source>
        <dbReference type="EMBL" id="ALO77493.1"/>
    </source>
</evidence>
<comment type="function">
    <text evidence="17">Core subunit of the mitochondrial membrane respiratory chain NADH dehydrogenase (Complex I) which catalyzes electron transfer from NADH through the respiratory chain, using ubiquinone as an electron acceptor. Essential for the catalytic activity and assembly of complex I.</text>
</comment>
<evidence type="ECO:0000256" key="15">
    <source>
        <dbReference type="ARBA" id="ARBA00023136"/>
    </source>
</evidence>
<feature type="transmembrane region" description="Helical" evidence="17">
    <location>
        <begin position="548"/>
        <end position="570"/>
    </location>
</feature>
<dbReference type="InterPro" id="IPR001516">
    <property type="entry name" value="Proton_antipo_N"/>
</dbReference>
<evidence type="ECO:0000256" key="2">
    <source>
        <dbReference type="ARBA" id="ARBA00004448"/>
    </source>
</evidence>
<comment type="function">
    <text evidence="1">Core subunit of the mitochondrial membrane respiratory chain NADH dehydrogenase (Complex I) that is believed to belong to the minimal assembly required for catalysis. Complex I functions in the transfer of electrons from NADH to the respiratory chain. The immediate electron acceptor for the enzyme is believed to be ubiquinone.</text>
</comment>
<feature type="domain" description="NADH dehydrogenase subunit 5 C-terminal" evidence="20">
    <location>
        <begin position="391"/>
        <end position="571"/>
    </location>
</feature>
<organism evidence="21">
    <name type="scientific">Platydema sp. PLA01</name>
    <dbReference type="NCBI Taxonomy" id="1205640"/>
    <lineage>
        <taxon>Eukaryota</taxon>
        <taxon>Metazoa</taxon>
        <taxon>Ecdysozoa</taxon>
        <taxon>Arthropoda</taxon>
        <taxon>Hexapoda</taxon>
        <taxon>Insecta</taxon>
        <taxon>Pterygota</taxon>
        <taxon>Neoptera</taxon>
        <taxon>Endopterygota</taxon>
        <taxon>Coleoptera</taxon>
        <taxon>Polyphaga</taxon>
        <taxon>Cucujiformia</taxon>
        <taxon>Tenebrionidae</taxon>
        <taxon>Diaperinae</taxon>
        <taxon>Platydema</taxon>
    </lineage>
</organism>
<feature type="transmembrane region" description="Helical" evidence="17">
    <location>
        <begin position="242"/>
        <end position="263"/>
    </location>
</feature>
<name>A0A0S2MS02_9CUCU</name>
<feature type="transmembrane region" description="Helical" evidence="17">
    <location>
        <begin position="328"/>
        <end position="355"/>
    </location>
</feature>
<dbReference type="EMBL" id="JX412842">
    <property type="protein sequence ID" value="ALO77493.1"/>
    <property type="molecule type" value="Genomic_DNA"/>
</dbReference>
<geneLocation type="mitochondrion" evidence="21"/>
<dbReference type="Pfam" id="PF06455">
    <property type="entry name" value="NADH5_C"/>
    <property type="match status" value="1"/>
</dbReference>
<gene>
    <name evidence="21" type="primary">nad5</name>
</gene>
<keyword evidence="13 17" id="KW-0830">Ubiquinone</keyword>
<dbReference type="GO" id="GO:0015990">
    <property type="term" value="P:electron transport coupled proton transport"/>
    <property type="evidence" value="ECO:0007669"/>
    <property type="project" value="TreeGrafter"/>
</dbReference>
<feature type="transmembrane region" description="Helical" evidence="17">
    <location>
        <begin position="270"/>
        <end position="288"/>
    </location>
</feature>
<dbReference type="Pfam" id="PF00361">
    <property type="entry name" value="Proton_antipo_M"/>
    <property type="match status" value="1"/>
</dbReference>
<dbReference type="GO" id="GO:0003954">
    <property type="term" value="F:NADH dehydrogenase activity"/>
    <property type="evidence" value="ECO:0007669"/>
    <property type="project" value="TreeGrafter"/>
</dbReference>
<dbReference type="AlphaFoldDB" id="A0A0S2MS02"/>
<evidence type="ECO:0000256" key="3">
    <source>
        <dbReference type="ARBA" id="ARBA00012944"/>
    </source>
</evidence>
<feature type="transmembrane region" description="Helical" evidence="17">
    <location>
        <begin position="59"/>
        <end position="76"/>
    </location>
</feature>
<evidence type="ECO:0000259" key="19">
    <source>
        <dbReference type="Pfam" id="PF00662"/>
    </source>
</evidence>
<dbReference type="EC" id="7.1.1.2" evidence="3 17"/>
<evidence type="ECO:0000256" key="14">
    <source>
        <dbReference type="ARBA" id="ARBA00023128"/>
    </source>
</evidence>
<feature type="transmembrane region" description="Helical" evidence="17">
    <location>
        <begin position="484"/>
        <end position="507"/>
    </location>
</feature>
<evidence type="ECO:0000256" key="16">
    <source>
        <dbReference type="ARBA" id="ARBA00049551"/>
    </source>
</evidence>
<feature type="domain" description="NADH-Ubiquinone oxidoreductase (complex I) chain 5 N-terminal" evidence="19">
    <location>
        <begin position="43"/>
        <end position="88"/>
    </location>
</feature>
<keyword evidence="15 17" id="KW-0472">Membrane</keyword>
<keyword evidence="6" id="KW-0679">Respiratory chain</keyword>
<feature type="domain" description="NADH:quinone oxidoreductase/Mrp antiporter transmembrane" evidence="18">
    <location>
        <begin position="105"/>
        <end position="384"/>
    </location>
</feature>
<evidence type="ECO:0000256" key="9">
    <source>
        <dbReference type="ARBA" id="ARBA00022967"/>
    </source>
</evidence>
<accession>A0A0S2MS02</accession>
<dbReference type="InterPro" id="IPR003945">
    <property type="entry name" value="NU5C-like"/>
</dbReference>
<feature type="transmembrane region" description="Helical" evidence="17">
    <location>
        <begin position="375"/>
        <end position="397"/>
    </location>
</feature>
<comment type="similarity">
    <text evidence="17">Belongs to the complex I subunit 5 family.</text>
</comment>
<feature type="transmembrane region" description="Helical" evidence="17">
    <location>
        <begin position="6"/>
        <end position="28"/>
    </location>
</feature>
<dbReference type="InterPro" id="IPR001750">
    <property type="entry name" value="ND/Mrp_TM"/>
</dbReference>
<evidence type="ECO:0000256" key="12">
    <source>
        <dbReference type="ARBA" id="ARBA00023027"/>
    </source>
</evidence>
<keyword evidence="10" id="KW-0249">Electron transport</keyword>
<dbReference type="GO" id="GO:0008137">
    <property type="term" value="F:NADH dehydrogenase (ubiquinone) activity"/>
    <property type="evidence" value="ECO:0007669"/>
    <property type="project" value="UniProtKB-EC"/>
</dbReference>
<keyword evidence="5 17" id="KW-0813">Transport</keyword>
<feature type="transmembrane region" description="Helical" evidence="17">
    <location>
        <begin position="448"/>
        <end position="472"/>
    </location>
</feature>
<feature type="transmembrane region" description="Helical" evidence="17">
    <location>
        <begin position="418"/>
        <end position="442"/>
    </location>
</feature>
<keyword evidence="11 17" id="KW-1133">Transmembrane helix</keyword>
<dbReference type="GO" id="GO:0042773">
    <property type="term" value="P:ATP synthesis coupled electron transport"/>
    <property type="evidence" value="ECO:0007669"/>
    <property type="project" value="InterPro"/>
</dbReference>
<protein>
    <recommendedName>
        <fullName evidence="4 17">NADH-ubiquinone oxidoreductase chain 5</fullName>
        <ecNumber evidence="3 17">7.1.1.2</ecNumber>
    </recommendedName>
</protein>
<evidence type="ECO:0000256" key="5">
    <source>
        <dbReference type="ARBA" id="ARBA00022448"/>
    </source>
</evidence>
<comment type="subcellular location">
    <subcellularLocation>
        <location evidence="2">Mitochondrion inner membrane</location>
        <topology evidence="2">Multi-pass membrane protein</topology>
    </subcellularLocation>
</comment>
<evidence type="ECO:0000256" key="1">
    <source>
        <dbReference type="ARBA" id="ARBA00003257"/>
    </source>
</evidence>
<dbReference type="Pfam" id="PF00662">
    <property type="entry name" value="Proton_antipo_N"/>
    <property type="match status" value="1"/>
</dbReference>
<dbReference type="InterPro" id="IPR010934">
    <property type="entry name" value="NADH_DH_su5_C"/>
</dbReference>
<feature type="transmembrane region" description="Helical" evidence="17">
    <location>
        <begin position="88"/>
        <end position="105"/>
    </location>
</feature>
<evidence type="ECO:0000256" key="6">
    <source>
        <dbReference type="ARBA" id="ARBA00022660"/>
    </source>
</evidence>
<evidence type="ECO:0000259" key="18">
    <source>
        <dbReference type="Pfam" id="PF00361"/>
    </source>
</evidence>
<dbReference type="PRINTS" id="PR01434">
    <property type="entry name" value="NADHDHGNASE5"/>
</dbReference>
<keyword evidence="12 17" id="KW-0520">NAD</keyword>
<evidence type="ECO:0000256" key="4">
    <source>
        <dbReference type="ARBA" id="ARBA00021096"/>
    </source>
</evidence>
<sequence>MLNICIIYSWFMGVFSLILFFFSIDFLISDYTCFLEFNFLLLNSSSIVMTLLFDWMSLLFMSFVLFISSMVVFYSMDYMHGDQSLNRFILLVVMFVVSMMFLILSPNLISILLGWDGLGLVSYCLVIYYQNVKSYNAGMLTALSNRIGDVALLMAIAWMLNYGSWNYVFYLEELKGSFYLTLISYLIVLAAMTKSAQIPFSSWLPAAMAAPTPVSSLVHSSTLVTAGVYLLIRFNYCFDELLMYMLLFISSMTMFMSGLGASFEFDLKKIIALSTLSQLGLMMMILSLGSYKLAFFHLLTHALFKALLFMCAGNVIHCMSNCQDIRYMGCLVEFMPLTCVYLNICNMALCGLPFLSGFYSKDLIAEIMSMGYLNIYIYLIFYVSIGLTVCYSFRLVYYTCVGDFNNLSLSLISDGSNVMLKGMSGLIFLVVFMGSSLSWLIFPYPYVIIFTFFMKLMTLLIIFVGAMIGYELSKFKISYSMLSLNYYGLSWFLSGMWNMPVVSTYGMNFYPIFLGSVIYKSLDQGWTEFFGAQKIYLSLIHYSKSSQILMMNSIKIFFILVLIWIMIIFLI</sequence>
<keyword evidence="7 17" id="KW-0812">Transmembrane</keyword>
<evidence type="ECO:0000256" key="13">
    <source>
        <dbReference type="ARBA" id="ARBA00023075"/>
    </source>
</evidence>
<proteinExistence type="inferred from homology"/>
<feature type="transmembrane region" description="Helical" evidence="17">
    <location>
        <begin position="294"/>
        <end position="316"/>
    </location>
</feature>
<keyword evidence="8" id="KW-0999">Mitochondrion inner membrane</keyword>
<reference evidence="21" key="1">
    <citation type="submission" date="2012-06" db="EMBL/GenBank/DDBJ databases">
        <title>Mitogenomics of the Coleoptera under dense taxon sampling.</title>
        <authorList>
            <person name="Timmermans M.J.T.N."/>
            <person name="Lim J."/>
            <person name="Dodsworth S."/>
            <person name="Haran J."/>
            <person name="Ahrens D."/>
            <person name="Bocak L."/>
            <person name="London A."/>
            <person name="Culverwell L."/>
            <person name="Vogler A.P."/>
        </authorList>
    </citation>
    <scope>NUCLEOTIDE SEQUENCE</scope>
</reference>
<evidence type="ECO:0000256" key="7">
    <source>
        <dbReference type="ARBA" id="ARBA00022692"/>
    </source>
</evidence>